<feature type="compositionally biased region" description="Basic and acidic residues" evidence="1">
    <location>
        <begin position="373"/>
        <end position="383"/>
    </location>
</feature>
<keyword evidence="4" id="KW-1185">Reference proteome</keyword>
<organism evidence="3 4">
    <name type="scientific">Drosophila busckii</name>
    <name type="common">Fruit fly</name>
    <dbReference type="NCBI Taxonomy" id="30019"/>
    <lineage>
        <taxon>Eukaryota</taxon>
        <taxon>Metazoa</taxon>
        <taxon>Ecdysozoa</taxon>
        <taxon>Arthropoda</taxon>
        <taxon>Hexapoda</taxon>
        <taxon>Insecta</taxon>
        <taxon>Pterygota</taxon>
        <taxon>Neoptera</taxon>
        <taxon>Endopterygota</taxon>
        <taxon>Diptera</taxon>
        <taxon>Brachycera</taxon>
        <taxon>Muscomorpha</taxon>
        <taxon>Ephydroidea</taxon>
        <taxon>Drosophilidae</taxon>
        <taxon>Drosophila</taxon>
    </lineage>
</organism>
<dbReference type="STRING" id="30019.A0A0M4ETR3"/>
<sequence length="406" mass="46338">KPAAEDTQAEDVSDGISIISDCESIGRISPHPFLRDHLNELSYKFEADHDLPKERVEAPHQLRARHQVKDVATDVPLLLEPQQTQQLIRHRLPVLMKNGLNAVFYVGAILAILAIVGRLRNPEWQVLGGEKATAALHQRVVDLELQNNLMRAEIDIMNKQMQYLSSLSQGQGHGQSEQRKHKTFKAWPGNGNIVDAVDITKEQLKRPYKCADGKYVEIAGMCLESVPQPESLADEIGKVVNDVLQQSQAFHNFEKLTEQLGTITGEGNSNNEHPSPSAPKTANPSKPGPIPVPAKERYKSDQFNSKERKRHSSNEHKRQHGSHEHNSKERGYNKKYADKSKEQRHQKHRHGHDDDDDDSASGEWHQRLMQQREQARQRQDQKRNNNNWYIERGGSREQRRSGETRR</sequence>
<evidence type="ECO:0000256" key="1">
    <source>
        <dbReference type="SAM" id="MobiDB-lite"/>
    </source>
</evidence>
<protein>
    <submittedName>
        <fullName evidence="3">CG42354</fullName>
    </submittedName>
</protein>
<dbReference type="OrthoDB" id="8063363at2759"/>
<evidence type="ECO:0000313" key="3">
    <source>
        <dbReference type="EMBL" id="ALC49965.1"/>
    </source>
</evidence>
<dbReference type="AlphaFoldDB" id="A0A0M4ETR3"/>
<reference evidence="3 4" key="1">
    <citation type="submission" date="2015-08" db="EMBL/GenBank/DDBJ databases">
        <title>Ancestral chromatin configuration constrains chromatin evolution on differentiating sex chromosomes in Drosophila.</title>
        <authorList>
            <person name="Zhou Q."/>
            <person name="Bachtrog D."/>
        </authorList>
    </citation>
    <scope>NUCLEOTIDE SEQUENCE [LARGE SCALE GENOMIC DNA]</scope>
    <source>
        <tissue evidence="3">Whole larvae</tissue>
    </source>
</reference>
<feature type="compositionally biased region" description="Polar residues" evidence="1">
    <location>
        <begin position="263"/>
        <end position="284"/>
    </location>
</feature>
<evidence type="ECO:0000313" key="4">
    <source>
        <dbReference type="Proteomes" id="UP000494163"/>
    </source>
</evidence>
<feature type="compositionally biased region" description="Basic and acidic residues" evidence="1">
    <location>
        <begin position="393"/>
        <end position="406"/>
    </location>
</feature>
<evidence type="ECO:0000256" key="2">
    <source>
        <dbReference type="SAM" id="Phobius"/>
    </source>
</evidence>
<gene>
    <name evidence="3" type="ORF">Dbus_chrXg1821</name>
</gene>
<feature type="region of interest" description="Disordered" evidence="1">
    <location>
        <begin position="263"/>
        <end position="406"/>
    </location>
</feature>
<feature type="compositionally biased region" description="Basic and acidic residues" evidence="1">
    <location>
        <begin position="294"/>
        <end position="343"/>
    </location>
</feature>
<keyword evidence="2" id="KW-1133">Transmembrane helix</keyword>
<dbReference type="EMBL" id="CP012528">
    <property type="protein sequence ID" value="ALC49965.1"/>
    <property type="molecule type" value="Genomic_DNA"/>
</dbReference>
<feature type="non-terminal residue" evidence="3">
    <location>
        <position position="1"/>
    </location>
</feature>
<feature type="transmembrane region" description="Helical" evidence="2">
    <location>
        <begin position="99"/>
        <end position="117"/>
    </location>
</feature>
<name>A0A0M4ETR3_DROBS</name>
<keyword evidence="2" id="KW-0812">Transmembrane</keyword>
<keyword evidence="2" id="KW-0472">Membrane</keyword>
<dbReference type="Proteomes" id="UP000494163">
    <property type="component" value="Chromosome X"/>
</dbReference>
<dbReference type="OMA" id="PHPFLRE"/>
<accession>A0A0M4ETR3</accession>
<dbReference type="SMR" id="A0A0M4ETR3"/>
<proteinExistence type="predicted"/>